<dbReference type="AlphaFoldDB" id="A0A9P7DZH4"/>
<proteinExistence type="predicted"/>
<feature type="non-terminal residue" evidence="1">
    <location>
        <position position="114"/>
    </location>
</feature>
<organism evidence="1 2">
    <name type="scientific">Suillus subaureus</name>
    <dbReference type="NCBI Taxonomy" id="48587"/>
    <lineage>
        <taxon>Eukaryota</taxon>
        <taxon>Fungi</taxon>
        <taxon>Dikarya</taxon>
        <taxon>Basidiomycota</taxon>
        <taxon>Agaricomycotina</taxon>
        <taxon>Agaricomycetes</taxon>
        <taxon>Agaricomycetidae</taxon>
        <taxon>Boletales</taxon>
        <taxon>Suillineae</taxon>
        <taxon>Suillaceae</taxon>
        <taxon>Suillus</taxon>
    </lineage>
</organism>
<keyword evidence="2" id="KW-1185">Reference proteome</keyword>
<dbReference type="Proteomes" id="UP000807769">
    <property type="component" value="Unassembled WGS sequence"/>
</dbReference>
<accession>A0A9P7DZH4</accession>
<sequence>ALYIVCFILCCYSFRSFHQCLSINARHNQFLCSVYSADYIPIFSRRIIMEETRLPYPEIVVSIKWYHFVPRADYSEGSAGRNQYHKFVPGTSHDGHLELHRQSKMLRTRAYWCE</sequence>
<evidence type="ECO:0000313" key="1">
    <source>
        <dbReference type="EMBL" id="KAG1807086.1"/>
    </source>
</evidence>
<dbReference type="EMBL" id="JABBWG010000045">
    <property type="protein sequence ID" value="KAG1807086.1"/>
    <property type="molecule type" value="Genomic_DNA"/>
</dbReference>
<name>A0A9P7DZH4_9AGAM</name>
<evidence type="ECO:0000313" key="2">
    <source>
        <dbReference type="Proteomes" id="UP000807769"/>
    </source>
</evidence>
<gene>
    <name evidence="1" type="ORF">BJ212DRAFT_1387877</name>
</gene>
<reference evidence="1" key="1">
    <citation type="journal article" date="2020" name="New Phytol.">
        <title>Comparative genomics reveals dynamic genome evolution in host specialist ectomycorrhizal fungi.</title>
        <authorList>
            <person name="Lofgren L.A."/>
            <person name="Nguyen N.H."/>
            <person name="Vilgalys R."/>
            <person name="Ruytinx J."/>
            <person name="Liao H.L."/>
            <person name="Branco S."/>
            <person name="Kuo A."/>
            <person name="LaButti K."/>
            <person name="Lipzen A."/>
            <person name="Andreopoulos W."/>
            <person name="Pangilinan J."/>
            <person name="Riley R."/>
            <person name="Hundley H."/>
            <person name="Na H."/>
            <person name="Barry K."/>
            <person name="Grigoriev I.V."/>
            <person name="Stajich J.E."/>
            <person name="Kennedy P.G."/>
        </authorList>
    </citation>
    <scope>NUCLEOTIDE SEQUENCE</scope>
    <source>
        <strain evidence="1">MN1</strain>
    </source>
</reference>
<dbReference type="RefSeq" id="XP_041187822.1">
    <property type="nucleotide sequence ID" value="XM_041336900.1"/>
</dbReference>
<protein>
    <submittedName>
        <fullName evidence="1">Uncharacterized protein</fullName>
    </submittedName>
</protein>
<comment type="caution">
    <text evidence="1">The sequence shown here is derived from an EMBL/GenBank/DDBJ whole genome shotgun (WGS) entry which is preliminary data.</text>
</comment>
<dbReference type="GeneID" id="64630916"/>